<organism evidence="2 3">
    <name type="scientific">Trypanosoma rangeli</name>
    <dbReference type="NCBI Taxonomy" id="5698"/>
    <lineage>
        <taxon>Eukaryota</taxon>
        <taxon>Discoba</taxon>
        <taxon>Euglenozoa</taxon>
        <taxon>Kinetoplastea</taxon>
        <taxon>Metakinetoplastina</taxon>
        <taxon>Trypanosomatida</taxon>
        <taxon>Trypanosomatidae</taxon>
        <taxon>Trypanosoma</taxon>
        <taxon>Herpetosoma</taxon>
    </lineage>
</organism>
<keyword evidence="3" id="KW-1185">Reference proteome</keyword>
<sequence length="323" mass="36656">MWDFFSDVRATVRQAVAPRGCGATGEPRHHNQVQQPFASDDTGVGDYLSDWWGTINKTAMTLLQNAFGTLGSDASDEPLPLLLRLSPQQRKALSPDEIIRGVSEAVSVIAIRSDAAHKEACFLLSLSFEEQIAHTSDFLDCHHWWEQLVNRRLTLFQEILQDCKCPPESDDAQTIRLLTQRIHAIRDKCAQDMEAIASRGCILRDERYDALSRPFGSTESNTMLPEDYQIETTYVTKNNNTDDQQSNDFTTTYTLRNTTNDNRRVTDNNQRKVKDNNVKSFHKEKEARHLAEEEARRLAEEEARRLAEEEARRLAEGGSTSPG</sequence>
<evidence type="ECO:0000313" key="3">
    <source>
        <dbReference type="Proteomes" id="UP000283634"/>
    </source>
</evidence>
<comment type="caution">
    <text evidence="2">The sequence shown here is derived from an EMBL/GenBank/DDBJ whole genome shotgun (WGS) entry which is preliminary data.</text>
</comment>
<feature type="region of interest" description="Disordered" evidence="1">
    <location>
        <begin position="282"/>
        <end position="303"/>
    </location>
</feature>
<evidence type="ECO:0000313" key="2">
    <source>
        <dbReference type="EMBL" id="RNE96803.1"/>
    </source>
</evidence>
<dbReference type="OMA" id="VACYEWW"/>
<evidence type="ECO:0000256" key="1">
    <source>
        <dbReference type="SAM" id="MobiDB-lite"/>
    </source>
</evidence>
<dbReference type="OrthoDB" id="267976at2759"/>
<dbReference type="GeneID" id="40333552"/>
<dbReference type="AlphaFoldDB" id="A0A3R7KLF8"/>
<dbReference type="Proteomes" id="UP000283634">
    <property type="component" value="Unassembled WGS sequence"/>
</dbReference>
<proteinExistence type="predicted"/>
<dbReference type="RefSeq" id="XP_029233835.1">
    <property type="nucleotide sequence ID" value="XM_029386289.1"/>
</dbReference>
<name>A0A3R7KLF8_TRYRA</name>
<reference evidence="2 3" key="1">
    <citation type="journal article" date="2018" name="BMC Genomics">
        <title>Genomic comparison of Trypanosoma conorhini and Trypanosoma rangeli to Trypanosoma cruzi strains of high and low virulence.</title>
        <authorList>
            <person name="Bradwell K.R."/>
            <person name="Koparde V.N."/>
            <person name="Matveyev A.V."/>
            <person name="Serrano M.G."/>
            <person name="Alves J.M."/>
            <person name="Parikh H."/>
            <person name="Huang B."/>
            <person name="Lee V."/>
            <person name="Espinosa-Alvarez O."/>
            <person name="Ortiz P.A."/>
            <person name="Costa-Martins A.G."/>
            <person name="Teixeira M.M."/>
            <person name="Buck G.A."/>
        </authorList>
    </citation>
    <scope>NUCLEOTIDE SEQUENCE [LARGE SCALE GENOMIC DNA]</scope>
    <source>
        <strain evidence="2 3">AM80</strain>
    </source>
</reference>
<dbReference type="EMBL" id="MKGL01000640">
    <property type="protein sequence ID" value="RNE96803.1"/>
    <property type="molecule type" value="Genomic_DNA"/>
</dbReference>
<protein>
    <submittedName>
        <fullName evidence="2">Vesicular transport-associated repeat protein</fullName>
    </submittedName>
</protein>
<accession>A0A3R7KLF8</accession>
<gene>
    <name evidence="2" type="ORF">TraAM80_09619</name>
</gene>
<feature type="region of interest" description="Disordered" evidence="1">
    <location>
        <begin position="19"/>
        <end position="38"/>
    </location>
</feature>